<comment type="pathway">
    <text evidence="7 9">tRNA modification; N(7)-methylguanine-tRNA biosynthesis.</text>
</comment>
<protein>
    <recommendedName>
        <fullName evidence="9">tRNA (guanine-N(7)-)-methyltransferase</fullName>
        <ecNumber evidence="9">2.1.1.33</ecNumber>
    </recommendedName>
    <alternativeName>
        <fullName evidence="9">tRNA (guanine(46)-N(7))-methyltransferase</fullName>
    </alternativeName>
    <alternativeName>
        <fullName evidence="9">tRNA(m7G46)-methyltransferase</fullName>
    </alternativeName>
</protein>
<sequence length="241" mass="27306">MTEQDDSRLMIRPEYKPKAIRSYVIRAGRITEGQRAAFDDCWPRYGLSLHHGRLDLEATFGRVAPRVLEIGFGMGDSLLAMAQQEPDKDFIGIEVHPPGVGRLIKGAADAGLDNLRVYMADAIDVLDDCIPEGSIDRFQLYFPDPWHKKKHHKRRIVQPAFVEKVRTKLKPGGVFHLATDWQNYAEHMQAVMEVAPGFTNAVAPGQYAERPDYRPITKFEQRGARLGHGVWDLLYRAPVSE</sequence>
<feature type="binding site" evidence="9">
    <location>
        <position position="180"/>
    </location>
    <ligand>
        <name>substrate</name>
    </ligand>
</feature>
<dbReference type="UniPathway" id="UPA00989"/>
<reference evidence="10 11" key="1">
    <citation type="submission" date="2018-11" db="EMBL/GenBank/DDBJ databases">
        <title>Genomic Encyclopedia of Type Strains, Phase IV (KMG-IV): sequencing the most valuable type-strain genomes for metagenomic binning, comparative biology and taxonomic classification.</title>
        <authorList>
            <person name="Goeker M."/>
        </authorList>
    </citation>
    <scope>NUCLEOTIDE SEQUENCE [LARGE SCALE GENOMIC DNA]</scope>
    <source>
        <strain evidence="10 11">DSM 16974</strain>
    </source>
</reference>
<comment type="catalytic activity">
    <reaction evidence="1 9">
        <text>guanosine(46) in tRNA + S-adenosyl-L-methionine = N(7)-methylguanosine(46) in tRNA + S-adenosyl-L-homocysteine</text>
        <dbReference type="Rhea" id="RHEA:42708"/>
        <dbReference type="Rhea" id="RHEA-COMP:10188"/>
        <dbReference type="Rhea" id="RHEA-COMP:10189"/>
        <dbReference type="ChEBI" id="CHEBI:57856"/>
        <dbReference type="ChEBI" id="CHEBI:59789"/>
        <dbReference type="ChEBI" id="CHEBI:74269"/>
        <dbReference type="ChEBI" id="CHEBI:74480"/>
        <dbReference type="EC" id="2.1.1.33"/>
    </reaction>
</comment>
<dbReference type="EMBL" id="RJUK01000001">
    <property type="protein sequence ID" value="ROQ21621.1"/>
    <property type="molecule type" value="Genomic_DNA"/>
</dbReference>
<evidence type="ECO:0000256" key="2">
    <source>
        <dbReference type="ARBA" id="ARBA00003015"/>
    </source>
</evidence>
<evidence type="ECO:0000256" key="4">
    <source>
        <dbReference type="ARBA" id="ARBA00022679"/>
    </source>
</evidence>
<evidence type="ECO:0000313" key="11">
    <source>
        <dbReference type="Proteomes" id="UP000273643"/>
    </source>
</evidence>
<evidence type="ECO:0000256" key="1">
    <source>
        <dbReference type="ARBA" id="ARBA00000142"/>
    </source>
</evidence>
<feature type="binding site" evidence="9">
    <location>
        <position position="121"/>
    </location>
    <ligand>
        <name>S-adenosyl-L-methionine</name>
        <dbReference type="ChEBI" id="CHEBI:59789"/>
    </ligand>
</feature>
<feature type="binding site" evidence="9">
    <location>
        <begin position="217"/>
        <end position="220"/>
    </location>
    <ligand>
        <name>substrate</name>
    </ligand>
</feature>
<dbReference type="SUPFAM" id="SSF53335">
    <property type="entry name" value="S-adenosyl-L-methionine-dependent methyltransferases"/>
    <property type="match status" value="1"/>
</dbReference>
<evidence type="ECO:0000256" key="5">
    <source>
        <dbReference type="ARBA" id="ARBA00022691"/>
    </source>
</evidence>
<dbReference type="InterPro" id="IPR029063">
    <property type="entry name" value="SAM-dependent_MTases_sf"/>
</dbReference>
<comment type="caution">
    <text evidence="10">The sequence shown here is derived from an EMBL/GenBank/DDBJ whole genome shotgun (WGS) entry which is preliminary data.</text>
</comment>
<dbReference type="EC" id="2.1.1.33" evidence="9"/>
<feature type="binding site" evidence="9">
    <location>
        <position position="69"/>
    </location>
    <ligand>
        <name>S-adenosyl-L-methionine</name>
        <dbReference type="ChEBI" id="CHEBI:59789"/>
    </ligand>
</feature>
<evidence type="ECO:0000256" key="3">
    <source>
        <dbReference type="ARBA" id="ARBA00022603"/>
    </source>
</evidence>
<keyword evidence="4 9" id="KW-0808">Transferase</keyword>
<keyword evidence="11" id="KW-1185">Reference proteome</keyword>
<accession>A0A3N1P265</accession>
<dbReference type="Proteomes" id="UP000273643">
    <property type="component" value="Unassembled WGS sequence"/>
</dbReference>
<feature type="binding site" evidence="9">
    <location>
        <position position="94"/>
    </location>
    <ligand>
        <name>S-adenosyl-L-methionine</name>
        <dbReference type="ChEBI" id="CHEBI:59789"/>
    </ligand>
</feature>
<comment type="caution">
    <text evidence="9">Lacks conserved residue(s) required for the propagation of feature annotation.</text>
</comment>
<organism evidence="10 11">
    <name type="scientific">Marinimicrobium koreense</name>
    <dbReference type="NCBI Taxonomy" id="306545"/>
    <lineage>
        <taxon>Bacteria</taxon>
        <taxon>Pseudomonadati</taxon>
        <taxon>Pseudomonadota</taxon>
        <taxon>Gammaproteobacteria</taxon>
        <taxon>Cellvibrionales</taxon>
        <taxon>Cellvibrionaceae</taxon>
        <taxon>Marinimicrobium</taxon>
    </lineage>
</organism>
<dbReference type="AlphaFoldDB" id="A0A3N1P265"/>
<keyword evidence="5 9" id="KW-0949">S-adenosyl-L-methionine</keyword>
<dbReference type="PROSITE" id="PS51625">
    <property type="entry name" value="SAM_MT_TRMB"/>
    <property type="match status" value="1"/>
</dbReference>
<dbReference type="CDD" id="cd02440">
    <property type="entry name" value="AdoMet_MTases"/>
    <property type="match status" value="1"/>
</dbReference>
<dbReference type="GO" id="GO:0008176">
    <property type="term" value="F:tRNA (guanine(46)-N7)-methyltransferase activity"/>
    <property type="evidence" value="ECO:0007669"/>
    <property type="project" value="UniProtKB-UniRule"/>
</dbReference>
<proteinExistence type="inferred from homology"/>
<evidence type="ECO:0000256" key="8">
    <source>
        <dbReference type="ARBA" id="ARBA00060767"/>
    </source>
</evidence>
<keyword evidence="3 9" id="KW-0489">Methyltransferase</keyword>
<evidence type="ECO:0000313" key="10">
    <source>
        <dbReference type="EMBL" id="ROQ21621.1"/>
    </source>
</evidence>
<dbReference type="PANTHER" id="PTHR23417:SF14">
    <property type="entry name" value="PENTACOTRIPEPTIDE-REPEAT REGION OF PRORP DOMAIN-CONTAINING PROTEIN"/>
    <property type="match status" value="1"/>
</dbReference>
<gene>
    <name evidence="9" type="primary">trmB</name>
    <name evidence="10" type="ORF">EDC38_2247</name>
</gene>
<name>A0A3N1P265_9GAMM</name>
<feature type="binding site" evidence="9">
    <location>
        <position position="144"/>
    </location>
    <ligand>
        <name>S-adenosyl-L-methionine</name>
        <dbReference type="ChEBI" id="CHEBI:59789"/>
    </ligand>
</feature>
<keyword evidence="6 9" id="KW-0819">tRNA processing</keyword>
<feature type="binding site" evidence="9">
    <location>
        <position position="148"/>
    </location>
    <ligand>
        <name>substrate</name>
    </ligand>
</feature>
<dbReference type="InterPro" id="IPR003358">
    <property type="entry name" value="tRNA_(Gua-N-7)_MeTrfase_Trmb"/>
</dbReference>
<dbReference type="RefSeq" id="WP_246004394.1">
    <property type="nucleotide sequence ID" value="NZ_RJUK01000001.1"/>
</dbReference>
<dbReference type="GO" id="GO:0043527">
    <property type="term" value="C:tRNA methyltransferase complex"/>
    <property type="evidence" value="ECO:0007669"/>
    <property type="project" value="TreeGrafter"/>
</dbReference>
<dbReference type="Pfam" id="PF02390">
    <property type="entry name" value="Methyltransf_4"/>
    <property type="match status" value="1"/>
</dbReference>
<evidence type="ECO:0000256" key="9">
    <source>
        <dbReference type="HAMAP-Rule" id="MF_01057"/>
    </source>
</evidence>
<dbReference type="NCBIfam" id="TIGR00091">
    <property type="entry name" value="tRNA (guanosine(46)-N7)-methyltransferase TrmB"/>
    <property type="match status" value="1"/>
</dbReference>
<comment type="similarity">
    <text evidence="8 9">Belongs to the class I-like SAM-binding methyltransferase superfamily. TrmB family.</text>
</comment>
<evidence type="ECO:0000256" key="6">
    <source>
        <dbReference type="ARBA" id="ARBA00022694"/>
    </source>
</evidence>
<comment type="function">
    <text evidence="2 9">Catalyzes the formation of N(7)-methylguanine at position 46 (m7G46) in tRNA.</text>
</comment>
<dbReference type="InterPro" id="IPR055361">
    <property type="entry name" value="tRNA_methyltr_TrmB_bact"/>
</dbReference>
<evidence type="ECO:0000256" key="7">
    <source>
        <dbReference type="ARBA" id="ARBA00060552"/>
    </source>
</evidence>
<dbReference type="Gene3D" id="3.40.50.150">
    <property type="entry name" value="Vaccinia Virus protein VP39"/>
    <property type="match status" value="1"/>
</dbReference>
<dbReference type="HAMAP" id="MF_01057">
    <property type="entry name" value="tRNA_methyltr_TrmB"/>
    <property type="match status" value="1"/>
</dbReference>
<dbReference type="FunFam" id="3.40.50.150:FF:000035">
    <property type="entry name" value="tRNA (guanine-N(7)-)-methyltransferase"/>
    <property type="match status" value="1"/>
</dbReference>
<dbReference type="PANTHER" id="PTHR23417">
    <property type="entry name" value="3-DEOXY-D-MANNO-OCTULOSONIC-ACID TRANSFERASE/TRNA GUANINE-N 7 - -METHYLTRANSFERASE"/>
    <property type="match status" value="1"/>
</dbReference>